<dbReference type="GO" id="GO:0006260">
    <property type="term" value="P:DNA replication"/>
    <property type="evidence" value="ECO:0007669"/>
    <property type="project" value="TreeGrafter"/>
</dbReference>
<dbReference type="AlphaFoldDB" id="A0AAW1JNP3"/>
<dbReference type="GO" id="GO:0005657">
    <property type="term" value="C:replication fork"/>
    <property type="evidence" value="ECO:0007669"/>
    <property type="project" value="TreeGrafter"/>
</dbReference>
<dbReference type="SUPFAM" id="SSF52540">
    <property type="entry name" value="P-loop containing nucleoside triphosphate hydrolases"/>
    <property type="match status" value="1"/>
</dbReference>
<protein>
    <recommendedName>
        <fullName evidence="1">DNA helicase Pif1-like 2B domain-containing protein</fullName>
    </recommendedName>
</protein>
<organism evidence="2 3">
    <name type="scientific">Saponaria officinalis</name>
    <name type="common">Common soapwort</name>
    <name type="synonym">Lychnis saponaria</name>
    <dbReference type="NCBI Taxonomy" id="3572"/>
    <lineage>
        <taxon>Eukaryota</taxon>
        <taxon>Viridiplantae</taxon>
        <taxon>Streptophyta</taxon>
        <taxon>Embryophyta</taxon>
        <taxon>Tracheophyta</taxon>
        <taxon>Spermatophyta</taxon>
        <taxon>Magnoliopsida</taxon>
        <taxon>eudicotyledons</taxon>
        <taxon>Gunneridae</taxon>
        <taxon>Pentapetalae</taxon>
        <taxon>Caryophyllales</taxon>
        <taxon>Caryophyllaceae</taxon>
        <taxon>Caryophylleae</taxon>
        <taxon>Saponaria</taxon>
    </lineage>
</organism>
<reference evidence="2" key="1">
    <citation type="submission" date="2024-03" db="EMBL/GenBank/DDBJ databases">
        <title>WGS assembly of Saponaria officinalis var. Norfolk2.</title>
        <authorList>
            <person name="Jenkins J."/>
            <person name="Shu S."/>
            <person name="Grimwood J."/>
            <person name="Barry K."/>
            <person name="Goodstein D."/>
            <person name="Schmutz J."/>
            <person name="Leebens-Mack J."/>
            <person name="Osbourn A."/>
        </authorList>
    </citation>
    <scope>NUCLEOTIDE SEQUENCE [LARGE SCALE GENOMIC DNA]</scope>
    <source>
        <strain evidence="2">JIC</strain>
    </source>
</reference>
<gene>
    <name evidence="2" type="ORF">RND81_07G084200</name>
</gene>
<proteinExistence type="predicted"/>
<dbReference type="EMBL" id="JBDFQZ010000007">
    <property type="protein sequence ID" value="KAK9705817.1"/>
    <property type="molecule type" value="Genomic_DNA"/>
</dbReference>
<dbReference type="InterPro" id="IPR049163">
    <property type="entry name" value="Pif1-like_2B_dom"/>
</dbReference>
<evidence type="ECO:0000313" key="3">
    <source>
        <dbReference type="Proteomes" id="UP001443914"/>
    </source>
</evidence>
<evidence type="ECO:0000259" key="1">
    <source>
        <dbReference type="Pfam" id="PF21530"/>
    </source>
</evidence>
<sequence>MLIMKSNEPISMIVRSTYPSLETHLGDTQYFQERAILAPMHDIVESVNDHVLALIPGEDRVYLSSNEISKEEDNVGVRELYSSDVLNTIRCSGLSNHALRLKVGAIVMLLRNIDQSSGLCNGTRLVVTNLGKVGLKVHIPRITLSPSDVTKFPVKFERKQFPITVCFAMTINKSQGQSLSHVGLYLPRSVFSHAKKGLKVLICDGDGVHSNCTDNVVYKEIFQNL</sequence>
<keyword evidence="3" id="KW-1185">Reference proteome</keyword>
<name>A0AAW1JNP3_SAPOF</name>
<dbReference type="PANTHER" id="PTHR23274">
    <property type="entry name" value="DNA HELICASE-RELATED"/>
    <property type="match status" value="1"/>
</dbReference>
<dbReference type="PANTHER" id="PTHR23274:SF48">
    <property type="entry name" value="ATP-DEPENDENT DNA HELICASE"/>
    <property type="match status" value="1"/>
</dbReference>
<dbReference type="Proteomes" id="UP001443914">
    <property type="component" value="Unassembled WGS sequence"/>
</dbReference>
<evidence type="ECO:0000313" key="2">
    <source>
        <dbReference type="EMBL" id="KAK9705817.1"/>
    </source>
</evidence>
<dbReference type="InterPro" id="IPR027417">
    <property type="entry name" value="P-loop_NTPase"/>
</dbReference>
<dbReference type="Pfam" id="PF21530">
    <property type="entry name" value="Pif1_2B_dom"/>
    <property type="match status" value="1"/>
</dbReference>
<feature type="domain" description="DNA helicase Pif1-like 2B" evidence="1">
    <location>
        <begin position="85"/>
        <end position="130"/>
    </location>
</feature>
<comment type="caution">
    <text evidence="2">The sequence shown here is derived from an EMBL/GenBank/DDBJ whole genome shotgun (WGS) entry which is preliminary data.</text>
</comment>
<accession>A0AAW1JNP3</accession>